<gene>
    <name evidence="2" type="ORF">C4520_00610</name>
</gene>
<dbReference type="CDD" id="cd00060">
    <property type="entry name" value="FHA"/>
    <property type="match status" value="1"/>
</dbReference>
<evidence type="ECO:0000313" key="2">
    <source>
        <dbReference type="EMBL" id="RJP26415.1"/>
    </source>
</evidence>
<name>A0A3A4P6G0_ABYX5</name>
<protein>
    <recommendedName>
        <fullName evidence="4">FHA domain-containing protein</fullName>
    </recommendedName>
</protein>
<organism evidence="2 3">
    <name type="scientific">Abyssobacteria bacterium (strain SURF_5)</name>
    <dbReference type="NCBI Taxonomy" id="2093360"/>
    <lineage>
        <taxon>Bacteria</taxon>
        <taxon>Pseudomonadati</taxon>
        <taxon>Candidatus Hydrogenedentota</taxon>
        <taxon>Candidatus Abyssobacteria</taxon>
    </lineage>
</organism>
<reference evidence="2 3" key="1">
    <citation type="journal article" date="2017" name="ISME J.">
        <title>Energy and carbon metabolisms in a deep terrestrial subsurface fluid microbial community.</title>
        <authorList>
            <person name="Momper L."/>
            <person name="Jungbluth S.P."/>
            <person name="Lee M.D."/>
            <person name="Amend J.P."/>
        </authorList>
    </citation>
    <scope>NUCLEOTIDE SEQUENCE [LARGE SCALE GENOMIC DNA]</scope>
    <source>
        <strain evidence="2">SURF_5</strain>
    </source>
</reference>
<dbReference type="Proteomes" id="UP000265882">
    <property type="component" value="Unassembled WGS sequence"/>
</dbReference>
<evidence type="ECO:0000256" key="1">
    <source>
        <dbReference type="SAM" id="Phobius"/>
    </source>
</evidence>
<comment type="caution">
    <text evidence="2">The sequence shown here is derived from an EMBL/GenBank/DDBJ whole genome shotgun (WGS) entry which is preliminary data.</text>
</comment>
<feature type="transmembrane region" description="Helical" evidence="1">
    <location>
        <begin position="163"/>
        <end position="183"/>
    </location>
</feature>
<keyword evidence="1" id="KW-0812">Transmembrane</keyword>
<dbReference type="EMBL" id="QZKU01000008">
    <property type="protein sequence ID" value="RJP26415.1"/>
    <property type="molecule type" value="Genomic_DNA"/>
</dbReference>
<keyword evidence="1" id="KW-0472">Membrane</keyword>
<accession>A0A3A4P6G0</accession>
<evidence type="ECO:0008006" key="4">
    <source>
        <dbReference type="Google" id="ProtNLM"/>
    </source>
</evidence>
<proteinExistence type="predicted"/>
<sequence>MQVRRGLSRREGVAIVKKGIIAGLLLLGTGIFFWTMIAGEIFNPAEKVAVKVDKENFDWFTCPSCSTLFVAEATAKQGMCPYCGFPMMLGIEQKRVLGTSVDESQFVSFFSPACNRVFFAYHTGEIGKCPYCGEPIALIVPETIEPEESPPALVAFVKANFRFLVLAIGLVIGTSVAGAYLLLQRRVILSLEPIAGTVAEEAKIELSKRQVKKKLLTLGPSPTADINIKHPSLDFNCTLSFVRVGGNMHAYLRRDSNLPIWVNDKPEYNAQLKDHDKVKLGDIIFEVHASKN</sequence>
<evidence type="ECO:0000313" key="3">
    <source>
        <dbReference type="Proteomes" id="UP000265882"/>
    </source>
</evidence>
<keyword evidence="1" id="KW-1133">Transmembrane helix</keyword>
<feature type="transmembrane region" description="Helical" evidence="1">
    <location>
        <begin position="20"/>
        <end position="37"/>
    </location>
</feature>
<dbReference type="AlphaFoldDB" id="A0A3A4P6G0"/>